<evidence type="ECO:0000313" key="3">
    <source>
        <dbReference type="Proteomes" id="UP000001950"/>
    </source>
</evidence>
<name>Q4UBL9_THEAN</name>
<feature type="transmembrane region" description="Helical" evidence="1">
    <location>
        <begin position="54"/>
        <end position="77"/>
    </location>
</feature>
<evidence type="ECO:0000256" key="1">
    <source>
        <dbReference type="SAM" id="Phobius"/>
    </source>
</evidence>
<sequence>MAGQNTKTTYDPTTQKTHKENAKTPINTFLSMAGYGISLISLIFYSNAADSDYLLVYIDICVAIIISLVAAILWTWAYGFCTDAAPMCDITNVNTGQNQLTIKYQGDENAKVKDAIYQETPIATTGYYKYTVNDPKTKITYTFTLNEQLADITKAATGTATIGYGHILTEGFVTILSY</sequence>
<dbReference type="AlphaFoldDB" id="Q4UBL9"/>
<accession>Q4UBL9</accession>
<keyword evidence="3" id="KW-1185">Reference proteome</keyword>
<dbReference type="VEuPathDB" id="PiroplasmaDB:TA05245"/>
<dbReference type="GeneID" id="3864870"/>
<evidence type="ECO:0000313" key="2">
    <source>
        <dbReference type="EMBL" id="CAI75782.1"/>
    </source>
</evidence>
<dbReference type="KEGG" id="tan:TA05245"/>
<keyword evidence="1" id="KW-1133">Transmembrane helix</keyword>
<reference evidence="2 3" key="1">
    <citation type="journal article" date="2005" name="Science">
        <title>Genome of the host-cell transforming parasite Theileria annulata compared with T. parva.</title>
        <authorList>
            <person name="Pain A."/>
            <person name="Renauld H."/>
            <person name="Berriman M."/>
            <person name="Murphy L."/>
            <person name="Yeats C.A."/>
            <person name="Weir W."/>
            <person name="Kerhornou A."/>
            <person name="Aslett M."/>
            <person name="Bishop R."/>
            <person name="Bouchier C."/>
            <person name="Cochet M."/>
            <person name="Coulson R.M.R."/>
            <person name="Cronin A."/>
            <person name="de Villiers E.P."/>
            <person name="Fraser A."/>
            <person name="Fosker N."/>
            <person name="Gardner M."/>
            <person name="Goble A."/>
            <person name="Griffiths-Jones S."/>
            <person name="Harris D.E."/>
            <person name="Katzer F."/>
            <person name="Larke N."/>
            <person name="Lord A."/>
            <person name="Maser P."/>
            <person name="McKellar S."/>
            <person name="Mooney P."/>
            <person name="Morton F."/>
            <person name="Nene V."/>
            <person name="O'Neil S."/>
            <person name="Price C."/>
            <person name="Quail M.A."/>
            <person name="Rabbinowitsch E."/>
            <person name="Rawlings N.D."/>
            <person name="Rutter S."/>
            <person name="Saunders D."/>
            <person name="Seeger K."/>
            <person name="Shah T."/>
            <person name="Squares R."/>
            <person name="Squares S."/>
            <person name="Tivey A."/>
            <person name="Walker A.R."/>
            <person name="Woodward J."/>
            <person name="Dobbelaere D.A.E."/>
            <person name="Langsley G."/>
            <person name="Rajandream M.A."/>
            <person name="McKeever D."/>
            <person name="Shiels B."/>
            <person name="Tait A."/>
            <person name="Barrell B.G."/>
            <person name="Hall N."/>
        </authorList>
    </citation>
    <scope>NUCLEOTIDE SEQUENCE [LARGE SCALE GENOMIC DNA]</scope>
    <source>
        <strain evidence="3">Ankara</strain>
    </source>
</reference>
<gene>
    <name evidence="2" type="ORF">TA05245</name>
</gene>
<organism evidence="2 3">
    <name type="scientific">Theileria annulata</name>
    <dbReference type="NCBI Taxonomy" id="5874"/>
    <lineage>
        <taxon>Eukaryota</taxon>
        <taxon>Sar</taxon>
        <taxon>Alveolata</taxon>
        <taxon>Apicomplexa</taxon>
        <taxon>Aconoidasida</taxon>
        <taxon>Piroplasmida</taxon>
        <taxon>Theileriidae</taxon>
        <taxon>Theileria</taxon>
    </lineage>
</organism>
<feature type="transmembrane region" description="Helical" evidence="1">
    <location>
        <begin position="26"/>
        <end position="48"/>
    </location>
</feature>
<protein>
    <submittedName>
        <fullName evidence="2">Tpr-related protein family member, putative</fullName>
    </submittedName>
</protein>
<dbReference type="Proteomes" id="UP000001950">
    <property type="component" value="Chromosome 3"/>
</dbReference>
<keyword evidence="1" id="KW-0812">Transmembrane</keyword>
<dbReference type="InParanoid" id="Q4UBL9"/>
<dbReference type="EMBL" id="CR940352">
    <property type="protein sequence ID" value="CAI75782.1"/>
    <property type="molecule type" value="Genomic_DNA"/>
</dbReference>
<keyword evidence="1" id="KW-0472">Membrane</keyword>
<dbReference type="RefSeq" id="XP_955258.1">
    <property type="nucleotide sequence ID" value="XM_950165.1"/>
</dbReference>
<proteinExistence type="predicted"/>